<protein>
    <recommendedName>
        <fullName evidence="7">DNA polymerase V</fullName>
    </recommendedName>
</protein>
<dbReference type="Proteomes" id="UP001385951">
    <property type="component" value="Unassembled WGS sequence"/>
</dbReference>
<feature type="compositionally biased region" description="Basic and acidic residues" evidence="4">
    <location>
        <begin position="791"/>
        <end position="800"/>
    </location>
</feature>
<feature type="region of interest" description="Disordered" evidence="4">
    <location>
        <begin position="668"/>
        <end position="691"/>
    </location>
</feature>
<evidence type="ECO:0000256" key="2">
    <source>
        <dbReference type="ARBA" id="ARBA00006809"/>
    </source>
</evidence>
<evidence type="ECO:0000256" key="4">
    <source>
        <dbReference type="SAM" id="MobiDB-lite"/>
    </source>
</evidence>
<sequence length="1191" mass="132697">MSTTLELFWNLSSNNKKERLDASAKLIGALERFQAEFVPKDSVETSEDDEGYQEGEEKKGDGLDALNAQDVSYSIRRLVRGLASPRESSRLGFAVALTELLSRLDTITCSQVVALILDSSKTQGSMTGQEERDVLFARLFGLTAVIQSGLLVRTTALSSSASSATEVSNLASFLEVNTELLALGEKRSWLRESAWWTIGLAIDALGASTVPWKDDTFTALLEQVYTENKVWTPEKVALTLKLQKLRPDADWRKLLSPPFKHPELVHTGNYTVLSRILKEVSVDEDEDADVKSKTASWKPQVHYVWDVLLSEVLADSSKGSFPELFRILVDESLFSSTASPQRKYWGFQIFQKALSRISASDLPMVFTKNFMRSWINHLSNSDRYLHKIAKQVANDIQNLVKKDPTLGFALLLQLTGVHGSHQFDKLTRTKTVESILTSMDNEGIQRYIKHLLGQVNDGHGSEMSDVQAINARRTWVIDQLAALIRNGAIPKDDAWVQAVLDWFTVHGLFIVRKQSDKSEFLALHSIPTPTFSDELHKLCRERLLSCLGDLTNLTTVVKNDDVAIKVSAAASDGQFWVSKVLNTIDRLEKDSKYATRLTETNPEFQQKTRELTSRLGKITGDQHEAAKGASLLVEATLLHQLCANEDGDSDENALQNCVDGASRMFPLEAKKTKKSRKPVSATETTEETDAPEPIDVLVDTILGFLEKGTTYMRAVANHVFSILSGSAKESTIDLIVAQLARKDPSELLEDDDADEEMEGGPDGDEDEEDSNNDSESAEDEEEEEDMEDDPELRRKIEEALRVNGVEPATGDSEDESDEELMDDEQMMAIDEQLAAVFKARSDEKRQNKGTGGAQREAVHYKNRVLDLVDIFLKKQPTSSHVIQLILPLTELIVDTSSDEKQLADKATGILRSRIGKSKEIPTGIDKEEALVILQEIHTRARKAPSSDVLTTLNQCSLFITRLLLHQSDAEPEVAKIYQESLNDFVTRKASRLNTTFLQDFIRRYAGVAWNLRTELIDVCKQAVNGYRQTQVFQLLHTLVNQVFSLGDHNEEILAFIPSLRGSINDALTEACSKGFLTPPQVKEVLKSALATVRQTRKLLSAPEDMAKVWDRSSWEDLSKQFASSESLKAASGLPNLCKQLIQALDRPVTHSDDKGLSSATKRKADDSDHDEADAATKKTRRKKVKKNKASS</sequence>
<dbReference type="Pfam" id="PF04931">
    <property type="entry name" value="DNA_pol_phi"/>
    <property type="match status" value="1"/>
</dbReference>
<name>A0AAW0GGC4_9APHY</name>
<dbReference type="GO" id="GO:0005730">
    <property type="term" value="C:nucleolus"/>
    <property type="evidence" value="ECO:0007669"/>
    <property type="project" value="InterPro"/>
</dbReference>
<feature type="region of interest" description="Disordered" evidence="4">
    <location>
        <begin position="743"/>
        <end position="820"/>
    </location>
</feature>
<feature type="compositionally biased region" description="Basic and acidic residues" evidence="4">
    <location>
        <begin position="1162"/>
        <end position="1176"/>
    </location>
</feature>
<accession>A0AAW0GGC4</accession>
<dbReference type="GO" id="GO:0006355">
    <property type="term" value="P:regulation of DNA-templated transcription"/>
    <property type="evidence" value="ECO:0007669"/>
    <property type="project" value="InterPro"/>
</dbReference>
<reference evidence="5 6" key="1">
    <citation type="submission" date="2022-09" db="EMBL/GenBank/DDBJ databases">
        <authorList>
            <person name="Palmer J.M."/>
        </authorList>
    </citation>
    <scope>NUCLEOTIDE SEQUENCE [LARGE SCALE GENOMIC DNA]</scope>
    <source>
        <strain evidence="5 6">DSM 7382</strain>
    </source>
</reference>
<evidence type="ECO:0000313" key="6">
    <source>
        <dbReference type="Proteomes" id="UP001385951"/>
    </source>
</evidence>
<comment type="subcellular location">
    <subcellularLocation>
        <location evidence="1">Nucleus</location>
    </subcellularLocation>
</comment>
<evidence type="ECO:0000256" key="3">
    <source>
        <dbReference type="ARBA" id="ARBA00023242"/>
    </source>
</evidence>
<dbReference type="EMBL" id="JASBNA010000009">
    <property type="protein sequence ID" value="KAK7689133.1"/>
    <property type="molecule type" value="Genomic_DNA"/>
</dbReference>
<feature type="compositionally biased region" description="Acidic residues" evidence="4">
    <location>
        <begin position="746"/>
        <end position="790"/>
    </location>
</feature>
<feature type="region of interest" description="Disordered" evidence="4">
    <location>
        <begin position="38"/>
        <end position="63"/>
    </location>
</feature>
<feature type="compositionally biased region" description="Acidic residues" evidence="4">
    <location>
        <begin position="44"/>
        <end position="54"/>
    </location>
</feature>
<feature type="compositionally biased region" description="Basic residues" evidence="4">
    <location>
        <begin position="1177"/>
        <end position="1191"/>
    </location>
</feature>
<dbReference type="SUPFAM" id="SSF48371">
    <property type="entry name" value="ARM repeat"/>
    <property type="match status" value="1"/>
</dbReference>
<evidence type="ECO:0000313" key="5">
    <source>
        <dbReference type="EMBL" id="KAK7689133.1"/>
    </source>
</evidence>
<dbReference type="InterPro" id="IPR007015">
    <property type="entry name" value="DNA_pol_V/MYBBP1A"/>
</dbReference>
<organism evidence="5 6">
    <name type="scientific">Cerrena zonata</name>
    <dbReference type="NCBI Taxonomy" id="2478898"/>
    <lineage>
        <taxon>Eukaryota</taxon>
        <taxon>Fungi</taxon>
        <taxon>Dikarya</taxon>
        <taxon>Basidiomycota</taxon>
        <taxon>Agaricomycotina</taxon>
        <taxon>Agaricomycetes</taxon>
        <taxon>Polyporales</taxon>
        <taxon>Cerrenaceae</taxon>
        <taxon>Cerrena</taxon>
    </lineage>
</organism>
<comment type="caution">
    <text evidence="5">The sequence shown here is derived from an EMBL/GenBank/DDBJ whole genome shotgun (WGS) entry which is preliminary data.</text>
</comment>
<gene>
    <name evidence="5" type="ORF">QCA50_007824</name>
</gene>
<dbReference type="AlphaFoldDB" id="A0AAW0GGC4"/>
<keyword evidence="3" id="KW-0539">Nucleus</keyword>
<keyword evidence="6" id="KW-1185">Reference proteome</keyword>
<dbReference type="PANTHER" id="PTHR13213">
    <property type="entry name" value="MYB-BINDING PROTEIN 1A FAMILY MEMBER"/>
    <property type="match status" value="1"/>
</dbReference>
<dbReference type="InterPro" id="IPR016024">
    <property type="entry name" value="ARM-type_fold"/>
</dbReference>
<dbReference type="PANTHER" id="PTHR13213:SF2">
    <property type="entry name" value="MYB-BINDING PROTEIN 1A"/>
    <property type="match status" value="1"/>
</dbReference>
<evidence type="ECO:0008006" key="7">
    <source>
        <dbReference type="Google" id="ProtNLM"/>
    </source>
</evidence>
<proteinExistence type="inferred from homology"/>
<feature type="compositionally biased region" description="Acidic residues" evidence="4">
    <location>
        <begin position="811"/>
        <end position="820"/>
    </location>
</feature>
<comment type="similarity">
    <text evidence="2">Belongs to the MYBBP1A family.</text>
</comment>
<evidence type="ECO:0000256" key="1">
    <source>
        <dbReference type="ARBA" id="ARBA00004123"/>
    </source>
</evidence>
<feature type="region of interest" description="Disordered" evidence="4">
    <location>
        <begin position="1148"/>
        <end position="1191"/>
    </location>
</feature>
<dbReference type="GO" id="GO:0000182">
    <property type="term" value="F:rDNA binding"/>
    <property type="evidence" value="ECO:0007669"/>
    <property type="project" value="TreeGrafter"/>
</dbReference>